<dbReference type="GO" id="GO:0035556">
    <property type="term" value="P:intracellular signal transduction"/>
    <property type="evidence" value="ECO:0007669"/>
    <property type="project" value="TreeGrafter"/>
</dbReference>
<evidence type="ECO:0000256" key="10">
    <source>
        <dbReference type="PROSITE-ProRule" id="PRU10141"/>
    </source>
</evidence>
<evidence type="ECO:0000256" key="6">
    <source>
        <dbReference type="ARBA" id="ARBA00022777"/>
    </source>
</evidence>
<feature type="domain" description="Protein kinase" evidence="12">
    <location>
        <begin position="21"/>
        <end position="287"/>
    </location>
</feature>
<dbReference type="Gene3D" id="2.30.29.30">
    <property type="entry name" value="Pleckstrin-homology domain (PH domain)/Phosphotyrosine-binding domain (PTB)"/>
    <property type="match status" value="1"/>
</dbReference>
<sequence length="462" mass="51952">MGQHAAASTSTPRAGMSPGDFMFGMVLGQGSFAKVYHAQFKRTGANFAIKVMDQEFIKRHKKVPFVVMERQVMSKLSHPNIVKFYCSFKDDDSLYMVMELCRGGELLHFICKERDQYRQQGIQDHACTASVAQFYMAQLVCALEYMHSNNVIHRDLKPDNILLTEQGQLKVTDFGTATTGDNQDENNNFCGTAEYLSPEVLNDLPACIGSDLWALGCIIFQMLVGRPPFRGENDYFTFQDILTHDSDTMEFPESVPEPARDLVRKLLVRDLQLRLTDYATIKAHPFFDGIDWETVATTRSPVTPDVVTLPTPTIDGAAPNWSIAGAFSDMASPFAETDFPLPVASRISNHNSLSLRNSATTAHSGLLDNNESVLFQSEVKLHAAMFMKKPRELLFTSNGRLILIDTKTNTHDIFHWDVRYMRVVPKGDSTFEIRTTSSSFKITDPTHGSHHWVQVLTGFTKR</sequence>
<dbReference type="SMART" id="SM00220">
    <property type="entry name" value="S_TKc"/>
    <property type="match status" value="1"/>
</dbReference>
<dbReference type="Pfam" id="PF00069">
    <property type="entry name" value="Pkinase"/>
    <property type="match status" value="1"/>
</dbReference>
<evidence type="ECO:0000256" key="7">
    <source>
        <dbReference type="ARBA" id="ARBA00022840"/>
    </source>
</evidence>
<feature type="binding site" evidence="10">
    <location>
        <position position="50"/>
    </location>
    <ligand>
        <name>ATP</name>
        <dbReference type="ChEBI" id="CHEBI:30616"/>
    </ligand>
</feature>
<dbReference type="InterPro" id="IPR039046">
    <property type="entry name" value="PDPK1"/>
</dbReference>
<evidence type="ECO:0000256" key="1">
    <source>
        <dbReference type="ARBA" id="ARBA00010006"/>
    </source>
</evidence>
<organism evidence="13 14">
    <name type="scientific">Saprolegnia parasitica (strain CBS 223.65)</name>
    <dbReference type="NCBI Taxonomy" id="695850"/>
    <lineage>
        <taxon>Eukaryota</taxon>
        <taxon>Sar</taxon>
        <taxon>Stramenopiles</taxon>
        <taxon>Oomycota</taxon>
        <taxon>Saprolegniomycetes</taxon>
        <taxon>Saprolegniales</taxon>
        <taxon>Saprolegniaceae</taxon>
        <taxon>Saprolegnia</taxon>
    </lineage>
</organism>
<dbReference type="InterPro" id="IPR008271">
    <property type="entry name" value="Ser/Thr_kinase_AS"/>
</dbReference>
<dbReference type="Proteomes" id="UP000030745">
    <property type="component" value="Unassembled WGS sequence"/>
</dbReference>
<reference evidence="13 14" key="1">
    <citation type="journal article" date="2013" name="PLoS Genet.">
        <title>Distinctive expansion of potential virulence genes in the genome of the oomycete fish pathogen Saprolegnia parasitica.</title>
        <authorList>
            <person name="Jiang R.H."/>
            <person name="de Bruijn I."/>
            <person name="Haas B.J."/>
            <person name="Belmonte R."/>
            <person name="Lobach L."/>
            <person name="Christie J."/>
            <person name="van den Ackerveken G."/>
            <person name="Bottin A."/>
            <person name="Bulone V."/>
            <person name="Diaz-Moreno S.M."/>
            <person name="Dumas B."/>
            <person name="Fan L."/>
            <person name="Gaulin E."/>
            <person name="Govers F."/>
            <person name="Grenville-Briggs L.J."/>
            <person name="Horner N.R."/>
            <person name="Levin J.Z."/>
            <person name="Mammella M."/>
            <person name="Meijer H.J."/>
            <person name="Morris P."/>
            <person name="Nusbaum C."/>
            <person name="Oome S."/>
            <person name="Phillips A.J."/>
            <person name="van Rooyen D."/>
            <person name="Rzeszutek E."/>
            <person name="Saraiva M."/>
            <person name="Secombes C.J."/>
            <person name="Seidl M.F."/>
            <person name="Snel B."/>
            <person name="Stassen J.H."/>
            <person name="Sykes S."/>
            <person name="Tripathy S."/>
            <person name="van den Berg H."/>
            <person name="Vega-Arreguin J.C."/>
            <person name="Wawra S."/>
            <person name="Young S.K."/>
            <person name="Zeng Q."/>
            <person name="Dieguez-Uribeondo J."/>
            <person name="Russ C."/>
            <person name="Tyler B.M."/>
            <person name="van West P."/>
        </authorList>
    </citation>
    <scope>NUCLEOTIDE SEQUENCE [LARGE SCALE GENOMIC DNA]</scope>
    <source>
        <strain evidence="13 14">CBS 223.65</strain>
    </source>
</reference>
<dbReference type="GO" id="GO:0004674">
    <property type="term" value="F:protein serine/threonine kinase activity"/>
    <property type="evidence" value="ECO:0007669"/>
    <property type="project" value="UniProtKB-KW"/>
</dbReference>
<dbReference type="PROSITE" id="PS50011">
    <property type="entry name" value="PROTEIN_KINASE_DOM"/>
    <property type="match status" value="1"/>
</dbReference>
<dbReference type="FunFam" id="1.10.510.10:FF:000833">
    <property type="entry name" value="AGC family protein kinase"/>
    <property type="match status" value="1"/>
</dbReference>
<protein>
    <recommendedName>
        <fullName evidence="2">non-specific serine/threonine protein kinase</fullName>
        <ecNumber evidence="2">2.7.11.1</ecNumber>
    </recommendedName>
</protein>
<dbReference type="InterPro" id="IPR011993">
    <property type="entry name" value="PH-like_dom_sf"/>
</dbReference>
<keyword evidence="3 11" id="KW-0723">Serine/threonine-protein kinase</keyword>
<keyword evidence="5 10" id="KW-0547">Nucleotide-binding</keyword>
<evidence type="ECO:0000256" key="4">
    <source>
        <dbReference type="ARBA" id="ARBA00022679"/>
    </source>
</evidence>
<name>A0A067CC17_SAPPC</name>
<dbReference type="FunFam" id="3.30.200.20:FF:000191">
    <property type="entry name" value="3-phosphoinositide-dependent protein kinase 2-like"/>
    <property type="match status" value="1"/>
</dbReference>
<comment type="catalytic activity">
    <reaction evidence="8">
        <text>L-threonyl-[protein] + ATP = O-phospho-L-threonyl-[protein] + ADP + H(+)</text>
        <dbReference type="Rhea" id="RHEA:46608"/>
        <dbReference type="Rhea" id="RHEA-COMP:11060"/>
        <dbReference type="Rhea" id="RHEA-COMP:11605"/>
        <dbReference type="ChEBI" id="CHEBI:15378"/>
        <dbReference type="ChEBI" id="CHEBI:30013"/>
        <dbReference type="ChEBI" id="CHEBI:30616"/>
        <dbReference type="ChEBI" id="CHEBI:61977"/>
        <dbReference type="ChEBI" id="CHEBI:456216"/>
        <dbReference type="EC" id="2.7.11.1"/>
    </reaction>
</comment>
<dbReference type="OrthoDB" id="347657at2759"/>
<evidence type="ECO:0000256" key="11">
    <source>
        <dbReference type="RuleBase" id="RU000304"/>
    </source>
</evidence>
<dbReference type="PROSITE" id="PS00107">
    <property type="entry name" value="PROTEIN_KINASE_ATP"/>
    <property type="match status" value="1"/>
</dbReference>
<evidence type="ECO:0000256" key="9">
    <source>
        <dbReference type="ARBA" id="ARBA00048679"/>
    </source>
</evidence>
<evidence type="ECO:0000256" key="2">
    <source>
        <dbReference type="ARBA" id="ARBA00012513"/>
    </source>
</evidence>
<dbReference type="EC" id="2.7.11.1" evidence="2"/>
<keyword evidence="6 13" id="KW-0418">Kinase</keyword>
<evidence type="ECO:0000256" key="3">
    <source>
        <dbReference type="ARBA" id="ARBA00022527"/>
    </source>
</evidence>
<dbReference type="InterPro" id="IPR017441">
    <property type="entry name" value="Protein_kinase_ATP_BS"/>
</dbReference>
<dbReference type="InterPro" id="IPR033931">
    <property type="entry name" value="PDK1-typ_PH"/>
</dbReference>
<dbReference type="EMBL" id="KK583212">
    <property type="protein sequence ID" value="KDO28299.1"/>
    <property type="molecule type" value="Genomic_DNA"/>
</dbReference>
<dbReference type="SUPFAM" id="SSF56112">
    <property type="entry name" value="Protein kinase-like (PK-like)"/>
    <property type="match status" value="1"/>
</dbReference>
<dbReference type="InterPro" id="IPR000719">
    <property type="entry name" value="Prot_kinase_dom"/>
</dbReference>
<dbReference type="PANTHER" id="PTHR24356">
    <property type="entry name" value="SERINE/THREONINE-PROTEIN KINASE"/>
    <property type="match status" value="1"/>
</dbReference>
<keyword evidence="7 10" id="KW-0067">ATP-binding</keyword>
<dbReference type="Gene3D" id="1.10.510.10">
    <property type="entry name" value="Transferase(Phosphotransferase) domain 1"/>
    <property type="match status" value="1"/>
</dbReference>
<keyword evidence="4" id="KW-0808">Transferase</keyword>
<evidence type="ECO:0000313" key="13">
    <source>
        <dbReference type="EMBL" id="KDO28299.1"/>
    </source>
</evidence>
<dbReference type="CDD" id="cd05581">
    <property type="entry name" value="STKc_PDK1"/>
    <property type="match status" value="1"/>
</dbReference>
<evidence type="ECO:0000256" key="5">
    <source>
        <dbReference type="ARBA" id="ARBA00022741"/>
    </source>
</evidence>
<dbReference type="STRING" id="695850.A0A067CC17"/>
<dbReference type="RefSeq" id="XP_012201118.1">
    <property type="nucleotide sequence ID" value="XM_012345728.1"/>
</dbReference>
<dbReference type="PANTHER" id="PTHR24356:SF163">
    <property type="entry name" value="3-PHOSPHOINOSITIDE-DEPENDENT PROTEIN KINASE 1-RELATED"/>
    <property type="match status" value="1"/>
</dbReference>
<evidence type="ECO:0000313" key="14">
    <source>
        <dbReference type="Proteomes" id="UP000030745"/>
    </source>
</evidence>
<dbReference type="VEuPathDB" id="FungiDB:SPRG_06349"/>
<comment type="similarity">
    <text evidence="1">Belongs to the protein kinase superfamily. AGC Ser/Thr protein kinase family. PDPK1 subfamily.</text>
</comment>
<gene>
    <name evidence="13" type="ORF">SPRG_06349</name>
</gene>
<evidence type="ECO:0000259" key="12">
    <source>
        <dbReference type="PROSITE" id="PS50011"/>
    </source>
</evidence>
<dbReference type="SUPFAM" id="SSF50729">
    <property type="entry name" value="PH domain-like"/>
    <property type="match status" value="1"/>
</dbReference>
<dbReference type="OMA" id="TNTHDIF"/>
<accession>A0A067CC17</accession>
<dbReference type="PROSITE" id="PS00108">
    <property type="entry name" value="PROTEIN_KINASE_ST"/>
    <property type="match status" value="1"/>
</dbReference>
<dbReference type="KEGG" id="spar:SPRG_06349"/>
<dbReference type="Gene3D" id="3.30.200.20">
    <property type="entry name" value="Phosphorylase Kinase, domain 1"/>
    <property type="match status" value="1"/>
</dbReference>
<dbReference type="AlphaFoldDB" id="A0A067CC17"/>
<keyword evidence="14" id="KW-1185">Reference proteome</keyword>
<dbReference type="InterPro" id="IPR050236">
    <property type="entry name" value="Ser_Thr_kinase_AGC"/>
</dbReference>
<dbReference type="GeneID" id="24128698"/>
<dbReference type="InterPro" id="IPR011009">
    <property type="entry name" value="Kinase-like_dom_sf"/>
</dbReference>
<evidence type="ECO:0000256" key="8">
    <source>
        <dbReference type="ARBA" id="ARBA00047899"/>
    </source>
</evidence>
<comment type="catalytic activity">
    <reaction evidence="9">
        <text>L-seryl-[protein] + ATP = O-phospho-L-seryl-[protein] + ADP + H(+)</text>
        <dbReference type="Rhea" id="RHEA:17989"/>
        <dbReference type="Rhea" id="RHEA-COMP:9863"/>
        <dbReference type="Rhea" id="RHEA-COMP:11604"/>
        <dbReference type="ChEBI" id="CHEBI:15378"/>
        <dbReference type="ChEBI" id="CHEBI:29999"/>
        <dbReference type="ChEBI" id="CHEBI:30616"/>
        <dbReference type="ChEBI" id="CHEBI:83421"/>
        <dbReference type="ChEBI" id="CHEBI:456216"/>
        <dbReference type="EC" id="2.7.11.1"/>
    </reaction>
</comment>
<dbReference type="GO" id="GO:0005524">
    <property type="term" value="F:ATP binding"/>
    <property type="evidence" value="ECO:0007669"/>
    <property type="project" value="UniProtKB-UniRule"/>
</dbReference>
<proteinExistence type="inferred from homology"/>
<dbReference type="Pfam" id="PF14593">
    <property type="entry name" value="PH_3"/>
    <property type="match status" value="1"/>
</dbReference>